<feature type="compositionally biased region" description="Low complexity" evidence="1">
    <location>
        <begin position="969"/>
        <end position="982"/>
    </location>
</feature>
<keyword evidence="4" id="KW-1185">Reference proteome</keyword>
<feature type="compositionally biased region" description="Low complexity" evidence="1">
    <location>
        <begin position="728"/>
        <end position="742"/>
    </location>
</feature>
<feature type="compositionally biased region" description="Polar residues" evidence="1">
    <location>
        <begin position="1258"/>
        <end position="1268"/>
    </location>
</feature>
<dbReference type="AlphaFoldDB" id="A0A401GBH6"/>
<feature type="region of interest" description="Disordered" evidence="1">
    <location>
        <begin position="155"/>
        <end position="384"/>
    </location>
</feature>
<keyword evidence="2" id="KW-0472">Membrane</keyword>
<keyword evidence="2" id="KW-1133">Transmembrane helix</keyword>
<dbReference type="STRING" id="139825.A0A401GBH6"/>
<feature type="region of interest" description="Disordered" evidence="1">
    <location>
        <begin position="456"/>
        <end position="504"/>
    </location>
</feature>
<feature type="compositionally biased region" description="Low complexity" evidence="1">
    <location>
        <begin position="810"/>
        <end position="840"/>
    </location>
</feature>
<feature type="compositionally biased region" description="Basic and acidic residues" evidence="1">
    <location>
        <begin position="332"/>
        <end position="347"/>
    </location>
</feature>
<feature type="region of interest" description="Disordered" evidence="1">
    <location>
        <begin position="87"/>
        <end position="116"/>
    </location>
</feature>
<feature type="compositionally biased region" description="Low complexity" evidence="1">
    <location>
        <begin position="857"/>
        <end position="950"/>
    </location>
</feature>
<dbReference type="GeneID" id="38776400"/>
<comment type="caution">
    <text evidence="3">The sequence shown here is derived from an EMBL/GenBank/DDBJ whole genome shotgun (WGS) entry which is preliminary data.</text>
</comment>
<feature type="compositionally biased region" description="Polar residues" evidence="1">
    <location>
        <begin position="685"/>
        <end position="720"/>
    </location>
</feature>
<feature type="compositionally biased region" description="Low complexity" evidence="1">
    <location>
        <begin position="992"/>
        <end position="1036"/>
    </location>
</feature>
<feature type="compositionally biased region" description="Acidic residues" evidence="1">
    <location>
        <begin position="305"/>
        <end position="317"/>
    </location>
</feature>
<gene>
    <name evidence="3" type="ORF">SCP_0206830</name>
</gene>
<feature type="compositionally biased region" description="Basic residues" evidence="1">
    <location>
        <begin position="359"/>
        <end position="369"/>
    </location>
</feature>
<dbReference type="OrthoDB" id="9451547at2759"/>
<feature type="compositionally biased region" description="Polar residues" evidence="1">
    <location>
        <begin position="653"/>
        <end position="665"/>
    </location>
</feature>
<evidence type="ECO:0000313" key="3">
    <source>
        <dbReference type="EMBL" id="GBE79483.1"/>
    </source>
</evidence>
<dbReference type="InParanoid" id="A0A401GBH6"/>
<dbReference type="EMBL" id="BFAD01000002">
    <property type="protein sequence ID" value="GBE79483.1"/>
    <property type="molecule type" value="Genomic_DNA"/>
</dbReference>
<feature type="transmembrane region" description="Helical" evidence="2">
    <location>
        <begin position="31"/>
        <end position="53"/>
    </location>
</feature>
<feature type="compositionally biased region" description="Basic and acidic residues" evidence="1">
    <location>
        <begin position="217"/>
        <end position="230"/>
    </location>
</feature>
<organism evidence="3 4">
    <name type="scientific">Sparassis crispa</name>
    <dbReference type="NCBI Taxonomy" id="139825"/>
    <lineage>
        <taxon>Eukaryota</taxon>
        <taxon>Fungi</taxon>
        <taxon>Dikarya</taxon>
        <taxon>Basidiomycota</taxon>
        <taxon>Agaricomycotina</taxon>
        <taxon>Agaricomycetes</taxon>
        <taxon>Polyporales</taxon>
        <taxon>Sparassidaceae</taxon>
        <taxon>Sparassis</taxon>
    </lineage>
</organism>
<feature type="compositionally biased region" description="Basic and acidic residues" evidence="1">
    <location>
        <begin position="251"/>
        <end position="276"/>
    </location>
</feature>
<feature type="compositionally biased region" description="Basic and acidic residues" evidence="1">
    <location>
        <begin position="87"/>
        <end position="103"/>
    </location>
</feature>
<proteinExistence type="predicted"/>
<feature type="compositionally biased region" description="Low complexity" evidence="1">
    <location>
        <begin position="490"/>
        <end position="499"/>
    </location>
</feature>
<feature type="compositionally biased region" description="Basic and acidic residues" evidence="1">
    <location>
        <begin position="180"/>
        <end position="200"/>
    </location>
</feature>
<protein>
    <submittedName>
        <fullName evidence="3">Uncharacterized protein</fullName>
    </submittedName>
</protein>
<feature type="region of interest" description="Disordered" evidence="1">
    <location>
        <begin position="606"/>
        <end position="1268"/>
    </location>
</feature>
<dbReference type="Proteomes" id="UP000287166">
    <property type="component" value="Unassembled WGS sequence"/>
</dbReference>
<feature type="compositionally biased region" description="Polar residues" evidence="1">
    <location>
        <begin position="1206"/>
        <end position="1242"/>
    </location>
</feature>
<feature type="compositionally biased region" description="Polar residues" evidence="1">
    <location>
        <begin position="104"/>
        <end position="116"/>
    </location>
</feature>
<name>A0A401GBH6_9APHY</name>
<reference evidence="3 4" key="1">
    <citation type="journal article" date="2018" name="Sci. Rep.">
        <title>Genome sequence of the cauliflower mushroom Sparassis crispa (Hanabiratake) and its association with beneficial usage.</title>
        <authorList>
            <person name="Kiyama R."/>
            <person name="Furutani Y."/>
            <person name="Kawaguchi K."/>
            <person name="Nakanishi T."/>
        </authorList>
    </citation>
    <scope>NUCLEOTIDE SEQUENCE [LARGE SCALE GENOMIC DNA]</scope>
</reference>
<evidence type="ECO:0000256" key="1">
    <source>
        <dbReference type="SAM" id="MobiDB-lite"/>
    </source>
</evidence>
<feature type="compositionally biased region" description="Low complexity" evidence="1">
    <location>
        <begin position="668"/>
        <end position="684"/>
    </location>
</feature>
<accession>A0A401GBH6</accession>
<feature type="compositionally biased region" description="Polar residues" evidence="1">
    <location>
        <begin position="844"/>
        <end position="856"/>
    </location>
</feature>
<feature type="compositionally biased region" description="Polar residues" evidence="1">
    <location>
        <begin position="1046"/>
        <end position="1082"/>
    </location>
</feature>
<dbReference type="RefSeq" id="XP_027610396.1">
    <property type="nucleotide sequence ID" value="XM_027754595.1"/>
</dbReference>
<sequence>MDFESSDILGGDLSISHDVSLGAWSLARASLAGFILLPAAFLLLHIFAGLYRWRDSTQKKATRRRHGIPDYDHRPFPIALGAALRAREQDTAARSREKEKDETSVPQSHPVQPNLPQLGQRVSHLADTHFSPAPPNNIVAPVIAIRGEVGPATGYSGVPENAGQDVAANIPPTPLANDLNHPKGDPPRVHRKHAREEEGPTRSGHKRSRTEGGSSSDDEKLSAARESEKEMDVDEEIAPPKRGFKRTASHVVDEGHQRSGGRDKRARKAPRDKEPQEYLVDEEMRDDEATSRNQRGKKRVRVEMGEEGSVVEDDEDEERGRRRRKRRAMAHKKPDPVRGQKRAREAEALDSDEEEPKRDSRKKRGKKGHVAYDLPVGELSQDPLCKGRHVGEEWEVNGMHYKVGANGQRLRREVVKQSRSRFHMPSDSHHPDRATHIDVFVETWLSEDDYKAAKDRQELAWQDSPKVVSEPATPGDVPHTPNDGKGLLWSSMMSQDDSPSPVPPREPFMQSIATNVGLHLNPFQPDALSRRVSSVHQIDPEPSAVESPKIHSSRSYSKWEKQNLEAAAMEQMRVKQLQVARASVDTGKATAALTMSASSLAPAAAIPSITLTPPGDKPSQPDQQKTPAPLSFGGPSIGASTDTHMSVPKLTIPESTPASSITSDTIKAPTSGSPAAPTTTSSTAQNKFTFTPSTPSLGTQFFGQSGSGATPLPSSTSSVPNFFGAKGASTSAPTSSITAPASNLFGTTKPPAAGQASAPAKFSFNFAPSSAAQTGASSTPHGQEDSKQSEQSEQSKVPASNSLISRLGLTPASTASQTPSTTTAATGFFTGITPTFGPPAVLGSNASADVGQTSGSPFADAGAATTNAAPSSSTPSPPKFSFGFTSKPTSTTPTPASTAALAAEAPKPAFSFNFAAPVPSAQPATPSASSGSSSAFGAFGGSAKPFGAPADSSTSGMSGAAPAKPIFNFGSSSSTAFSSGTTQLADSNKPKFSFGNAGASSSSTPSAFGNTASTSSPAATNTTGPSTAPTAAGAGEAETKPKFSFNFGSTASTSAFGAPSFGNQATAPALGTQPTTSNTNAAPSAFGATSFGNNSAATPSAFGASSLTNNATTAPAFGTQPSTDNAAVPAPSAFGNPSQTPTPSAFGFTNPPQASTPSAFGFTNPPQASTPSAFGFTNPPQAATPSAFGFTNPPQAATPSAFGFTNPPQAATPSAFGSSNPPQTSTPSALGSSNPPQASTPSAFGLSNPPSDARVSAFGSSSNAEEKK</sequence>
<evidence type="ECO:0000256" key="2">
    <source>
        <dbReference type="SAM" id="Phobius"/>
    </source>
</evidence>
<keyword evidence="2" id="KW-0812">Transmembrane</keyword>
<evidence type="ECO:0000313" key="4">
    <source>
        <dbReference type="Proteomes" id="UP000287166"/>
    </source>
</evidence>
<feature type="compositionally biased region" description="Polar residues" evidence="1">
    <location>
        <begin position="766"/>
        <end position="781"/>
    </location>
</feature>
<feature type="compositionally biased region" description="Basic residues" evidence="1">
    <location>
        <begin position="321"/>
        <end position="331"/>
    </location>
</feature>
<feature type="compositionally biased region" description="Polar residues" evidence="1">
    <location>
        <begin position="1090"/>
        <end position="1125"/>
    </location>
</feature>